<organism evidence="1 2">
    <name type="scientific">Mycolicibacterium anyangense</name>
    <dbReference type="NCBI Taxonomy" id="1431246"/>
    <lineage>
        <taxon>Bacteria</taxon>
        <taxon>Bacillati</taxon>
        <taxon>Actinomycetota</taxon>
        <taxon>Actinomycetes</taxon>
        <taxon>Mycobacteriales</taxon>
        <taxon>Mycobacteriaceae</taxon>
        <taxon>Mycolicibacterium</taxon>
    </lineage>
</organism>
<keyword evidence="2" id="KW-1185">Reference proteome</keyword>
<sequence length="200" mass="20165">MFPGPFRQDFGPSEAIASPSWPLPLGEPGWAGPLVGSAGPGFGASVAPAPQQAIVRRATVVAALLLEAPATAAEIVARVTAATGGAMSPPVANAELTLGFMAGRGLVTIVDGTASVTELGRNILAWHGVNADTARAILGRFAQLGDVIQIRKELLQTASLGKTITTSGTAEQKAVLAEAKAAILASVVEAKKSLHAALST</sequence>
<evidence type="ECO:0000313" key="2">
    <source>
        <dbReference type="Proteomes" id="UP000467249"/>
    </source>
</evidence>
<proteinExistence type="predicted"/>
<dbReference type="RefSeq" id="WP_246224362.1">
    <property type="nucleotide sequence ID" value="NZ_AP022620.1"/>
</dbReference>
<name>A0A6N4W8W9_9MYCO</name>
<dbReference type="EMBL" id="AP022620">
    <property type="protein sequence ID" value="BBZ78416.1"/>
    <property type="molecule type" value="Genomic_DNA"/>
</dbReference>
<protein>
    <submittedName>
        <fullName evidence="1">Uncharacterized protein</fullName>
    </submittedName>
</protein>
<accession>A0A6N4W8W9</accession>
<evidence type="ECO:0000313" key="1">
    <source>
        <dbReference type="EMBL" id="BBZ78416.1"/>
    </source>
</evidence>
<gene>
    <name evidence="1" type="ORF">MANY_37530</name>
</gene>
<reference evidence="1 2" key="1">
    <citation type="journal article" date="2019" name="Emerg. Microbes Infect.">
        <title>Comprehensive subspecies identification of 175 nontuberculous mycobacteria species based on 7547 genomic profiles.</title>
        <authorList>
            <person name="Matsumoto Y."/>
            <person name="Kinjo T."/>
            <person name="Motooka D."/>
            <person name="Nabeya D."/>
            <person name="Jung N."/>
            <person name="Uechi K."/>
            <person name="Horii T."/>
            <person name="Iida T."/>
            <person name="Fujita J."/>
            <person name="Nakamura S."/>
        </authorList>
    </citation>
    <scope>NUCLEOTIDE SEQUENCE [LARGE SCALE GENOMIC DNA]</scope>
    <source>
        <strain evidence="1 2">JCM 30275</strain>
    </source>
</reference>
<dbReference type="Proteomes" id="UP000467249">
    <property type="component" value="Chromosome"/>
</dbReference>
<dbReference type="AlphaFoldDB" id="A0A6N4W8W9"/>
<dbReference type="KEGG" id="many:MANY_37530"/>